<dbReference type="OrthoDB" id="6274271at2759"/>
<feature type="transmembrane region" description="Helical" evidence="2">
    <location>
        <begin position="110"/>
        <end position="137"/>
    </location>
</feature>
<dbReference type="PANTHER" id="PTHR11161">
    <property type="entry name" value="O-ACYLTRANSFERASE"/>
    <property type="match status" value="1"/>
</dbReference>
<keyword evidence="2" id="KW-0472">Membrane</keyword>
<feature type="region of interest" description="Disordered" evidence="1">
    <location>
        <begin position="148"/>
        <end position="171"/>
    </location>
</feature>
<keyword evidence="4" id="KW-1185">Reference proteome</keyword>
<name>A0A2T7NL84_POMCA</name>
<dbReference type="EMBL" id="PZQS01000011">
    <property type="protein sequence ID" value="PVD21930.1"/>
    <property type="molecule type" value="Genomic_DNA"/>
</dbReference>
<feature type="transmembrane region" description="Helical" evidence="2">
    <location>
        <begin position="79"/>
        <end position="98"/>
    </location>
</feature>
<keyword evidence="2" id="KW-0812">Transmembrane</keyword>
<reference evidence="3 4" key="1">
    <citation type="submission" date="2018-04" db="EMBL/GenBank/DDBJ databases">
        <title>The genome of golden apple snail Pomacea canaliculata provides insight into stress tolerance and invasive adaptation.</title>
        <authorList>
            <person name="Liu C."/>
            <person name="Liu B."/>
            <person name="Ren Y."/>
            <person name="Zhang Y."/>
            <person name="Wang H."/>
            <person name="Li S."/>
            <person name="Jiang F."/>
            <person name="Yin L."/>
            <person name="Zhang G."/>
            <person name="Qian W."/>
            <person name="Fan W."/>
        </authorList>
    </citation>
    <scope>NUCLEOTIDE SEQUENCE [LARGE SCALE GENOMIC DNA]</scope>
    <source>
        <strain evidence="3">SZHN2017</strain>
        <tissue evidence="3">Muscle</tissue>
    </source>
</reference>
<dbReference type="PANTHER" id="PTHR11161:SF0">
    <property type="entry name" value="O-ACYLTRANSFERASE LIKE PROTEIN"/>
    <property type="match status" value="1"/>
</dbReference>
<keyword evidence="2" id="KW-1133">Transmembrane helix</keyword>
<dbReference type="InterPro" id="IPR052728">
    <property type="entry name" value="O2_lipid_transport_reg"/>
</dbReference>
<accession>A0A2T7NL84</accession>
<proteinExistence type="predicted"/>
<evidence type="ECO:0000313" key="3">
    <source>
        <dbReference type="EMBL" id="PVD21930.1"/>
    </source>
</evidence>
<sequence>MLISHNALREQQQCSGGSGTLKDYLEVSDVTWSFCISREAADYISVYLRRPYTHAPSYFLPLLVGYVLHKRKFQSPLKLLPTLVTSALCIASVLAVVLGPACYSKGGSSLPLLLVVVYHALSHTVWALALSWLLFLYANGNLNYPSTGNTGNQHSCGPRSRTVGRNAPLQP</sequence>
<dbReference type="AlphaFoldDB" id="A0A2T7NL84"/>
<dbReference type="Proteomes" id="UP000245119">
    <property type="component" value="Linkage Group LG11"/>
</dbReference>
<protein>
    <submittedName>
        <fullName evidence="3">Uncharacterized protein</fullName>
    </submittedName>
</protein>
<organism evidence="3 4">
    <name type="scientific">Pomacea canaliculata</name>
    <name type="common">Golden apple snail</name>
    <dbReference type="NCBI Taxonomy" id="400727"/>
    <lineage>
        <taxon>Eukaryota</taxon>
        <taxon>Metazoa</taxon>
        <taxon>Spiralia</taxon>
        <taxon>Lophotrochozoa</taxon>
        <taxon>Mollusca</taxon>
        <taxon>Gastropoda</taxon>
        <taxon>Caenogastropoda</taxon>
        <taxon>Architaenioglossa</taxon>
        <taxon>Ampullarioidea</taxon>
        <taxon>Ampullariidae</taxon>
        <taxon>Pomacea</taxon>
    </lineage>
</organism>
<gene>
    <name evidence="3" type="ORF">C0Q70_17733</name>
</gene>
<comment type="caution">
    <text evidence="3">The sequence shown here is derived from an EMBL/GenBank/DDBJ whole genome shotgun (WGS) entry which is preliminary data.</text>
</comment>
<evidence type="ECO:0000313" key="4">
    <source>
        <dbReference type="Proteomes" id="UP000245119"/>
    </source>
</evidence>
<evidence type="ECO:0000256" key="2">
    <source>
        <dbReference type="SAM" id="Phobius"/>
    </source>
</evidence>
<evidence type="ECO:0000256" key="1">
    <source>
        <dbReference type="SAM" id="MobiDB-lite"/>
    </source>
</evidence>